<evidence type="ECO:0000256" key="2">
    <source>
        <dbReference type="HAMAP-Rule" id="MF_01448"/>
    </source>
</evidence>
<dbReference type="STRING" id="396268.IV45_GL001143"/>
<dbReference type="PANTHER" id="PTHR40066">
    <property type="entry name" value="UPF0473 PROTEIN CBO2561/CLC_2432"/>
    <property type="match status" value="1"/>
</dbReference>
<dbReference type="InterPro" id="IPR009711">
    <property type="entry name" value="UPF0473"/>
</dbReference>
<evidence type="ECO:0000313" key="4">
    <source>
        <dbReference type="Proteomes" id="UP000050934"/>
    </source>
</evidence>
<proteinExistence type="inferred from homology"/>
<dbReference type="AlphaFoldDB" id="A0A0R2I2U2"/>
<sequence length="102" mass="11729">MSQNHPEDLGEEFSLVDEKGNEELYKEALRFQADDTGKWYICLYPADEEHADEVSIQAFELKNPDASEGDDVQLLPIEDDKEWNMVQEVINTFIDDDGNFNA</sequence>
<dbReference type="HAMAP" id="MF_01448">
    <property type="entry name" value="UPF0473"/>
    <property type="match status" value="1"/>
</dbReference>
<dbReference type="PATRIC" id="fig|396268.3.peg.1155"/>
<comment type="similarity">
    <text evidence="1 2">Belongs to the UPF0473 family.</text>
</comment>
<dbReference type="NCBIfam" id="NF010217">
    <property type="entry name" value="PRK13678.1-4"/>
    <property type="match status" value="1"/>
</dbReference>
<evidence type="ECO:0000313" key="3">
    <source>
        <dbReference type="EMBL" id="KRN59400.1"/>
    </source>
</evidence>
<protein>
    <recommendedName>
        <fullName evidence="2">UPF0473 protein IV45_GL001143</fullName>
    </recommendedName>
</protein>
<dbReference type="Pfam" id="PF06949">
    <property type="entry name" value="DUF1292"/>
    <property type="match status" value="1"/>
</dbReference>
<accession>A0A0R2I2U2</accession>
<organism evidence="3 4">
    <name type="scientific">Limosilactobacillus secaliphilus</name>
    <dbReference type="NCBI Taxonomy" id="396268"/>
    <lineage>
        <taxon>Bacteria</taxon>
        <taxon>Bacillati</taxon>
        <taxon>Bacillota</taxon>
        <taxon>Bacilli</taxon>
        <taxon>Lactobacillales</taxon>
        <taxon>Lactobacillaceae</taxon>
        <taxon>Limosilactobacillus</taxon>
    </lineage>
</organism>
<keyword evidence="4" id="KW-1185">Reference proteome</keyword>
<comment type="caution">
    <text evidence="3">The sequence shown here is derived from an EMBL/GenBank/DDBJ whole genome shotgun (WGS) entry which is preliminary data.</text>
</comment>
<dbReference type="Proteomes" id="UP000050934">
    <property type="component" value="Unassembled WGS sequence"/>
</dbReference>
<reference evidence="3 4" key="1">
    <citation type="journal article" date="2015" name="Genome Announc.">
        <title>Expanding the biotechnology potential of lactobacilli through comparative genomics of 213 strains and associated genera.</title>
        <authorList>
            <person name="Sun Z."/>
            <person name="Harris H.M."/>
            <person name="McCann A."/>
            <person name="Guo C."/>
            <person name="Argimon S."/>
            <person name="Zhang W."/>
            <person name="Yang X."/>
            <person name="Jeffery I.B."/>
            <person name="Cooney J.C."/>
            <person name="Kagawa T.F."/>
            <person name="Liu W."/>
            <person name="Song Y."/>
            <person name="Salvetti E."/>
            <person name="Wrobel A."/>
            <person name="Rasinkangas P."/>
            <person name="Parkhill J."/>
            <person name="Rea M.C."/>
            <person name="O'Sullivan O."/>
            <person name="Ritari J."/>
            <person name="Douillard F.P."/>
            <person name="Paul Ross R."/>
            <person name="Yang R."/>
            <person name="Briner A.E."/>
            <person name="Felis G.E."/>
            <person name="de Vos W.M."/>
            <person name="Barrangou R."/>
            <person name="Klaenhammer T.R."/>
            <person name="Caufield P.W."/>
            <person name="Cui Y."/>
            <person name="Zhang H."/>
            <person name="O'Toole P.W."/>
        </authorList>
    </citation>
    <scope>NUCLEOTIDE SEQUENCE [LARGE SCALE GENOMIC DNA]</scope>
    <source>
        <strain evidence="3 4">DSM 17896</strain>
    </source>
</reference>
<dbReference type="PANTHER" id="PTHR40066:SF1">
    <property type="entry name" value="UPF0473 PROTEIN CBO2561_CLC_2432"/>
    <property type="match status" value="1"/>
</dbReference>
<dbReference type="OrthoDB" id="2086132at2"/>
<name>A0A0R2I2U2_9LACO</name>
<dbReference type="RefSeq" id="WP_057739469.1">
    <property type="nucleotide sequence ID" value="NZ_JQBW01000004.1"/>
</dbReference>
<gene>
    <name evidence="3" type="ORF">IV45_GL001143</name>
</gene>
<dbReference type="EMBL" id="JQBW01000004">
    <property type="protein sequence ID" value="KRN59400.1"/>
    <property type="molecule type" value="Genomic_DNA"/>
</dbReference>
<evidence type="ECO:0000256" key="1">
    <source>
        <dbReference type="ARBA" id="ARBA00008439"/>
    </source>
</evidence>